<dbReference type="RefSeq" id="WP_189486317.1">
    <property type="nucleotide sequence ID" value="NZ_BMZB01000002.1"/>
</dbReference>
<dbReference type="EMBL" id="BMZB01000002">
    <property type="protein sequence ID" value="GGZ33745.1"/>
    <property type="molecule type" value="Genomic_DNA"/>
</dbReference>
<gene>
    <name evidence="1" type="ORF">GCM10011273_20140</name>
</gene>
<comment type="caution">
    <text evidence="1">The sequence shown here is derived from an EMBL/GenBank/DDBJ whole genome shotgun (WGS) entry which is preliminary data.</text>
</comment>
<dbReference type="Proteomes" id="UP000662572">
    <property type="component" value="Unassembled WGS sequence"/>
</dbReference>
<name>A0A918UTE5_9CAUL</name>
<sequence length="165" mass="19308">MKYFTFELATGDSDLDWDEVIQSYNRSLESFGQASSVWQFATSISLNDAYIDRVIYNPDSKELKLLLLTGDLQVGYWRTEFVYSGARILNLPVLQLALTQRPTEIWYDEFTQENDRSSHSFLLAPKEMRGAVAQEFRIEFDQFDYSQKPQKLRRLATPHDVSEWT</sequence>
<accession>A0A918UTE5</accession>
<evidence type="ECO:0000313" key="1">
    <source>
        <dbReference type="EMBL" id="GGZ33745.1"/>
    </source>
</evidence>
<evidence type="ECO:0000313" key="2">
    <source>
        <dbReference type="Proteomes" id="UP000662572"/>
    </source>
</evidence>
<keyword evidence="2" id="KW-1185">Reference proteome</keyword>
<protein>
    <submittedName>
        <fullName evidence="1">Uncharacterized protein</fullName>
    </submittedName>
</protein>
<proteinExistence type="predicted"/>
<reference evidence="1" key="1">
    <citation type="journal article" date="2014" name="Int. J. Syst. Evol. Microbiol.">
        <title>Complete genome sequence of Corynebacterium casei LMG S-19264T (=DSM 44701T), isolated from a smear-ripened cheese.</title>
        <authorList>
            <consortium name="US DOE Joint Genome Institute (JGI-PGF)"/>
            <person name="Walter F."/>
            <person name="Albersmeier A."/>
            <person name="Kalinowski J."/>
            <person name="Ruckert C."/>
        </authorList>
    </citation>
    <scope>NUCLEOTIDE SEQUENCE</scope>
    <source>
        <strain evidence="1">KCTC 32296</strain>
    </source>
</reference>
<dbReference type="AlphaFoldDB" id="A0A918UTE5"/>
<reference evidence="1" key="2">
    <citation type="submission" date="2020-09" db="EMBL/GenBank/DDBJ databases">
        <authorList>
            <person name="Sun Q."/>
            <person name="Kim S."/>
        </authorList>
    </citation>
    <scope>NUCLEOTIDE SEQUENCE</scope>
    <source>
        <strain evidence="1">KCTC 32296</strain>
    </source>
</reference>
<organism evidence="1 2">
    <name type="scientific">Asticcacaulis endophyticus</name>
    <dbReference type="NCBI Taxonomy" id="1395890"/>
    <lineage>
        <taxon>Bacteria</taxon>
        <taxon>Pseudomonadati</taxon>
        <taxon>Pseudomonadota</taxon>
        <taxon>Alphaproteobacteria</taxon>
        <taxon>Caulobacterales</taxon>
        <taxon>Caulobacteraceae</taxon>
        <taxon>Asticcacaulis</taxon>
    </lineage>
</organism>